<protein>
    <submittedName>
        <fullName evidence="3">Uncharacterized protein</fullName>
    </submittedName>
</protein>
<sequence>MSLFLLVVALLAIANAQEPTPTPSGSPAGSSPAPSSVAPSTTPASSTSNAPAATKPAAGSGNGTALSGCELCRDKRDCSKANRGSPGQYCYDWLDQGSAAKRHACCCPAEAVCRVATTNYECKCDHKKTSKPKKSASSSVVVVSTTGVAIASLIAATNL</sequence>
<dbReference type="AlphaFoldDB" id="A0AAV2YS86"/>
<evidence type="ECO:0000313" key="4">
    <source>
        <dbReference type="Proteomes" id="UP001146120"/>
    </source>
</evidence>
<keyword evidence="2" id="KW-0732">Signal</keyword>
<comment type="caution">
    <text evidence="3">The sequence shown here is derived from an EMBL/GenBank/DDBJ whole genome shotgun (WGS) entry which is preliminary data.</text>
</comment>
<accession>A0AAV2YS86</accession>
<evidence type="ECO:0000256" key="1">
    <source>
        <dbReference type="SAM" id="MobiDB-lite"/>
    </source>
</evidence>
<proteinExistence type="predicted"/>
<feature type="chain" id="PRO_5043607047" evidence="2">
    <location>
        <begin position="17"/>
        <end position="159"/>
    </location>
</feature>
<keyword evidence="4" id="KW-1185">Reference proteome</keyword>
<gene>
    <name evidence="3" type="ORF">N0F65_000642</name>
</gene>
<dbReference type="Proteomes" id="UP001146120">
    <property type="component" value="Unassembled WGS sequence"/>
</dbReference>
<feature type="compositionally biased region" description="Low complexity" evidence="1">
    <location>
        <begin position="23"/>
        <end position="59"/>
    </location>
</feature>
<feature type="signal peptide" evidence="2">
    <location>
        <begin position="1"/>
        <end position="16"/>
    </location>
</feature>
<feature type="region of interest" description="Disordered" evidence="1">
    <location>
        <begin position="18"/>
        <end position="63"/>
    </location>
</feature>
<evidence type="ECO:0000313" key="3">
    <source>
        <dbReference type="EMBL" id="DAZ96094.1"/>
    </source>
</evidence>
<reference evidence="3" key="2">
    <citation type="journal article" date="2023" name="Microbiol Resour">
        <title>Decontamination and Annotation of the Draft Genome Sequence of the Oomycete Lagenidium giganteum ARSEF 373.</title>
        <authorList>
            <person name="Morgan W.R."/>
            <person name="Tartar A."/>
        </authorList>
    </citation>
    <scope>NUCLEOTIDE SEQUENCE</scope>
    <source>
        <strain evidence="3">ARSEF 373</strain>
    </source>
</reference>
<dbReference type="EMBL" id="DAKRPA010000178">
    <property type="protein sequence ID" value="DAZ96094.1"/>
    <property type="molecule type" value="Genomic_DNA"/>
</dbReference>
<name>A0AAV2YS86_9STRA</name>
<evidence type="ECO:0000256" key="2">
    <source>
        <dbReference type="SAM" id="SignalP"/>
    </source>
</evidence>
<reference evidence="3" key="1">
    <citation type="submission" date="2022-11" db="EMBL/GenBank/DDBJ databases">
        <authorList>
            <person name="Morgan W.R."/>
            <person name="Tartar A."/>
        </authorList>
    </citation>
    <scope>NUCLEOTIDE SEQUENCE</scope>
    <source>
        <strain evidence="3">ARSEF 373</strain>
    </source>
</reference>
<organism evidence="3 4">
    <name type="scientific">Lagenidium giganteum</name>
    <dbReference type="NCBI Taxonomy" id="4803"/>
    <lineage>
        <taxon>Eukaryota</taxon>
        <taxon>Sar</taxon>
        <taxon>Stramenopiles</taxon>
        <taxon>Oomycota</taxon>
        <taxon>Peronosporomycetes</taxon>
        <taxon>Pythiales</taxon>
        <taxon>Pythiaceae</taxon>
    </lineage>
</organism>